<accession>A0A399EBS9</accession>
<evidence type="ECO:0000313" key="2">
    <source>
        <dbReference type="EMBL" id="RIH80953.1"/>
    </source>
</evidence>
<dbReference type="RefSeq" id="WP_119316333.1">
    <property type="nucleotide sequence ID" value="NZ_QXDL01000211.1"/>
</dbReference>
<dbReference type="EMBL" id="QXDL01000211">
    <property type="protein sequence ID" value="RIH80953.1"/>
    <property type="molecule type" value="Genomic_DNA"/>
</dbReference>
<organism evidence="2 3">
    <name type="scientific">Calidithermus terrae</name>
    <dbReference type="NCBI Taxonomy" id="1408545"/>
    <lineage>
        <taxon>Bacteria</taxon>
        <taxon>Thermotogati</taxon>
        <taxon>Deinococcota</taxon>
        <taxon>Deinococci</taxon>
        <taxon>Thermales</taxon>
        <taxon>Thermaceae</taxon>
        <taxon>Calidithermus</taxon>
    </lineage>
</organism>
<comment type="caution">
    <text evidence="2">The sequence shown here is derived from an EMBL/GenBank/DDBJ whole genome shotgun (WGS) entry which is preliminary data.</text>
</comment>
<protein>
    <submittedName>
        <fullName evidence="2">Uncharacterized protein</fullName>
    </submittedName>
</protein>
<name>A0A399EBS9_9DEIN</name>
<evidence type="ECO:0000313" key="3">
    <source>
        <dbReference type="Proteomes" id="UP000265715"/>
    </source>
</evidence>
<dbReference type="Proteomes" id="UP000265715">
    <property type="component" value="Unassembled WGS sequence"/>
</dbReference>
<evidence type="ECO:0000256" key="1">
    <source>
        <dbReference type="SAM" id="Phobius"/>
    </source>
</evidence>
<feature type="transmembrane region" description="Helical" evidence="1">
    <location>
        <begin position="28"/>
        <end position="45"/>
    </location>
</feature>
<reference evidence="2 3" key="1">
    <citation type="submission" date="2018-08" db="EMBL/GenBank/DDBJ databases">
        <title>Meiothermus terrae DSM 26712 genome sequencing project.</title>
        <authorList>
            <person name="Da Costa M.S."/>
            <person name="Albuquerque L."/>
            <person name="Raposo P."/>
            <person name="Froufe H.J.C."/>
            <person name="Barroso C.S."/>
            <person name="Egas C."/>
        </authorList>
    </citation>
    <scope>NUCLEOTIDE SEQUENCE [LARGE SCALE GENOMIC DNA]</scope>
    <source>
        <strain evidence="2 3">DSM 26712</strain>
    </source>
</reference>
<keyword evidence="3" id="KW-1185">Reference proteome</keyword>
<keyword evidence="1" id="KW-0472">Membrane</keyword>
<sequence length="172" mass="19355">MGQVKDVRDLESEENLTFQERQWAVQRVAWAVVLALLVAGLLGLLGPGPLSRVSAGETSAGPVLEFDRFLRRDSPTTLLVRSDRILLGEGGSSEHRLTLPKEYLQAFEVRQVTPEPERVEPTPEGVRYVFRATQDAAVLEARFHLEPRRLGRVGGRVGLGEERLDLWQWVYP</sequence>
<dbReference type="AlphaFoldDB" id="A0A399EBS9"/>
<keyword evidence="1" id="KW-0812">Transmembrane</keyword>
<proteinExistence type="predicted"/>
<keyword evidence="1" id="KW-1133">Transmembrane helix</keyword>
<gene>
    <name evidence="2" type="ORF">Mterra_03422</name>
</gene>